<dbReference type="InterPro" id="IPR045582">
    <property type="entry name" value="Trehalase-like_N"/>
</dbReference>
<dbReference type="EMBL" id="UPXZ01000039">
    <property type="protein sequence ID" value="VBB48085.1"/>
    <property type="molecule type" value="Genomic_DNA"/>
</dbReference>
<dbReference type="PANTHER" id="PTHR31616">
    <property type="entry name" value="TREHALASE"/>
    <property type="match status" value="1"/>
</dbReference>
<dbReference type="GO" id="GO:0004553">
    <property type="term" value="F:hydrolase activity, hydrolyzing O-glycosyl compounds"/>
    <property type="evidence" value="ECO:0007669"/>
    <property type="project" value="TreeGrafter"/>
</dbReference>
<dbReference type="PANTHER" id="PTHR31616:SF0">
    <property type="entry name" value="GLUCAN 1,4-ALPHA-GLUCOSIDASE"/>
    <property type="match status" value="1"/>
</dbReference>
<gene>
    <name evidence="3" type="ORF">TRIP_D440103</name>
</gene>
<dbReference type="AlphaFoldDB" id="A0A653AK58"/>
<name>A0A653AK58_9BACT</name>
<organism evidence="3">
    <name type="scientific">uncultured Paludibacter sp</name>
    <dbReference type="NCBI Taxonomy" id="497635"/>
    <lineage>
        <taxon>Bacteria</taxon>
        <taxon>Pseudomonadati</taxon>
        <taxon>Bacteroidota</taxon>
        <taxon>Bacteroidia</taxon>
        <taxon>Bacteroidales</taxon>
        <taxon>Paludibacteraceae</taxon>
        <taxon>Paludibacter</taxon>
        <taxon>environmental samples</taxon>
    </lineage>
</organism>
<dbReference type="SUPFAM" id="SSF48208">
    <property type="entry name" value="Six-hairpin glycosidases"/>
    <property type="match status" value="1"/>
</dbReference>
<dbReference type="InterPro" id="IPR008928">
    <property type="entry name" value="6-hairpin_glycosidase_sf"/>
</dbReference>
<dbReference type="Pfam" id="PF19291">
    <property type="entry name" value="TREH_N"/>
    <property type="match status" value="1"/>
</dbReference>
<dbReference type="GO" id="GO:0005975">
    <property type="term" value="P:carbohydrate metabolic process"/>
    <property type="evidence" value="ECO:0007669"/>
    <property type="project" value="InterPro"/>
</dbReference>
<evidence type="ECO:0000259" key="2">
    <source>
        <dbReference type="Pfam" id="PF19291"/>
    </source>
</evidence>
<sequence length="598" mass="70679">MNNLDYGVIGNCRTAALISKKGSIDWLCFPDFDAPSVFSKLLDEKKGGSFTFLVSEDYIITQKYLGNTNILLTYFSSEEGAFEVIDYMPRYRATDTKHYLPPEVHRYIRLISGKPRLRVHYDPQMNYAKEKTRHILNGNYIQSASELNEEEHKIYLYTSVDFQTVVKSEEFELTENHFFLLSYNQKLISVDINRIYLDYQRTKVYWLNWSNRSRKYKYYDKEIKRSLLILKLMSYQSSGAMLAALTTSLPETIGEVRNWDYRFCWIRDASMSIDTLLFMGHRGAAERFIGFVKRILKSRDDTYQIMYGIRGERELTEEILTHLSGYENSCPVRVGNAAYNQLQNDSLGYLLDVIYKYYLYFPGTLDEIEEIWEVVRNIVRMVKSSWRKPDKSIWEFRTKELNFVFSKVMSWVALDRATLIAELLEKDYYALHWRKEADLIKEEVMEKGWNEDMQCFSQAYENTDYDSSLLLMQFYGFINAEDEKYIKTVKAIQENLMYNGLMYRYKSEDDFGAPSSSFTICTFWLIEALFVINEKEEAYRLFENMKSYANHLGLYSEDLDFETKRQLGNFPQAYSHLAFINTASLFSEEQKLSRFIQP</sequence>
<evidence type="ECO:0000259" key="1">
    <source>
        <dbReference type="Pfam" id="PF00723"/>
    </source>
</evidence>
<proteinExistence type="predicted"/>
<dbReference type="Gene3D" id="1.50.10.10">
    <property type="match status" value="1"/>
</dbReference>
<feature type="domain" description="Trehalase-like N-terminal" evidence="2">
    <location>
        <begin position="8"/>
        <end position="133"/>
    </location>
</feature>
<dbReference type="InterPro" id="IPR012341">
    <property type="entry name" value="6hp_glycosidase-like_sf"/>
</dbReference>
<dbReference type="InterPro" id="IPR011613">
    <property type="entry name" value="GH15-like"/>
</dbReference>
<reference evidence="3" key="1">
    <citation type="submission" date="2018-07" db="EMBL/GenBank/DDBJ databases">
        <authorList>
            <consortium name="Genoscope - CEA"/>
            <person name="William W."/>
        </authorList>
    </citation>
    <scope>NUCLEOTIDE SEQUENCE</scope>
    <source>
        <strain evidence="3">IK1</strain>
    </source>
</reference>
<evidence type="ECO:0000313" key="3">
    <source>
        <dbReference type="EMBL" id="VBB48085.1"/>
    </source>
</evidence>
<accession>A0A653AK58</accession>
<protein>
    <submittedName>
        <fullName evidence="3">Uncharacterized protein</fullName>
    </submittedName>
</protein>
<feature type="domain" description="GH15-like" evidence="1">
    <location>
        <begin position="223"/>
        <end position="583"/>
    </location>
</feature>
<dbReference type="Pfam" id="PF00723">
    <property type="entry name" value="Glyco_hydro_15"/>
    <property type="match status" value="1"/>
</dbReference>